<reference evidence="2" key="1">
    <citation type="journal article" date="2019" name="Int. J. Syst. Evol. Microbiol.">
        <title>The Global Catalogue of Microorganisms (GCM) 10K type strain sequencing project: providing services to taxonomists for standard genome sequencing and annotation.</title>
        <authorList>
            <consortium name="The Broad Institute Genomics Platform"/>
            <consortium name="The Broad Institute Genome Sequencing Center for Infectious Disease"/>
            <person name="Wu L."/>
            <person name="Ma J."/>
        </authorList>
    </citation>
    <scope>NUCLEOTIDE SEQUENCE [LARGE SCALE GENOMIC DNA]</scope>
    <source>
        <strain evidence="2">KCTC 52165</strain>
    </source>
</reference>
<gene>
    <name evidence="1" type="ORF">ACFOHJ_08975</name>
</gene>
<protein>
    <submittedName>
        <fullName evidence="1">Uncharacterized protein</fullName>
    </submittedName>
</protein>
<dbReference type="RefSeq" id="WP_378220150.1">
    <property type="nucleotide sequence ID" value="NZ_JBHRTK010000010.1"/>
</dbReference>
<comment type="caution">
    <text evidence="1">The sequence shown here is derived from an EMBL/GenBank/DDBJ whole genome shotgun (WGS) entry which is preliminary data.</text>
</comment>
<keyword evidence="2" id="KW-1185">Reference proteome</keyword>
<accession>A0ABV7KB32</accession>
<evidence type="ECO:0000313" key="1">
    <source>
        <dbReference type="EMBL" id="MFC3206339.1"/>
    </source>
</evidence>
<evidence type="ECO:0000313" key="2">
    <source>
        <dbReference type="Proteomes" id="UP001595583"/>
    </source>
</evidence>
<organism evidence="1 2">
    <name type="scientific">Aquamicrobium soli</name>
    <dbReference type="NCBI Taxonomy" id="1811518"/>
    <lineage>
        <taxon>Bacteria</taxon>
        <taxon>Pseudomonadati</taxon>
        <taxon>Pseudomonadota</taxon>
        <taxon>Alphaproteobacteria</taxon>
        <taxon>Hyphomicrobiales</taxon>
        <taxon>Phyllobacteriaceae</taxon>
        <taxon>Aquamicrobium</taxon>
    </lineage>
</organism>
<name>A0ABV7KB32_9HYPH</name>
<dbReference type="EMBL" id="JBHRTK010000010">
    <property type="protein sequence ID" value="MFC3206339.1"/>
    <property type="molecule type" value="Genomic_DNA"/>
</dbReference>
<dbReference type="Proteomes" id="UP001595583">
    <property type="component" value="Unassembled WGS sequence"/>
</dbReference>
<proteinExistence type="predicted"/>
<sequence>MPSNDVNDEVWDRLRRQLETAGRVTLAESLLPKSDHGKVREGFTKAEITKIASFIMDACDGDTPKALAYAKRFEKSSEDRLFGRVVRVAVEKKLNA</sequence>